<evidence type="ECO:0000313" key="15">
    <source>
        <dbReference type="Proteomes" id="UP000799778"/>
    </source>
</evidence>
<dbReference type="InterPro" id="IPR005801">
    <property type="entry name" value="ADC_synthase"/>
</dbReference>
<dbReference type="Pfam" id="PF04715">
    <property type="entry name" value="Anth_synt_I_N"/>
    <property type="match status" value="1"/>
</dbReference>
<gene>
    <name evidence="14" type="ORF">BU24DRAFT_409622</name>
</gene>
<evidence type="ECO:0000313" key="14">
    <source>
        <dbReference type="EMBL" id="KAF2016529.1"/>
    </source>
</evidence>
<dbReference type="GO" id="GO:0022857">
    <property type="term" value="F:transmembrane transporter activity"/>
    <property type="evidence" value="ECO:0007669"/>
    <property type="project" value="InterPro"/>
</dbReference>
<comment type="similarity">
    <text evidence="4">In the C-terminal section; belongs to the anthranilate synthase component I family.</text>
</comment>
<comment type="catalytic activity">
    <reaction evidence="1">
        <text>chorismate + L-glutamine = 4-amino-4-deoxychorismate + L-glutamate</text>
        <dbReference type="Rhea" id="RHEA:11672"/>
        <dbReference type="ChEBI" id="CHEBI:29748"/>
        <dbReference type="ChEBI" id="CHEBI:29985"/>
        <dbReference type="ChEBI" id="CHEBI:58359"/>
        <dbReference type="ChEBI" id="CHEBI:58406"/>
        <dbReference type="EC" id="2.6.1.85"/>
    </reaction>
</comment>
<dbReference type="OrthoDB" id="64220at2759"/>
<evidence type="ECO:0000256" key="3">
    <source>
        <dbReference type="ARBA" id="ARBA00005009"/>
    </source>
</evidence>
<comment type="subcellular location">
    <subcellularLocation>
        <location evidence="2">Membrane</location>
        <topology evidence="2">Multi-pass membrane protein</topology>
    </subcellularLocation>
</comment>
<dbReference type="SUPFAM" id="SSF56322">
    <property type="entry name" value="ADC synthase"/>
    <property type="match status" value="1"/>
</dbReference>
<dbReference type="InterPro" id="IPR011701">
    <property type="entry name" value="MFS"/>
</dbReference>
<dbReference type="GeneID" id="54283330"/>
<dbReference type="Gene3D" id="3.40.50.880">
    <property type="match status" value="1"/>
</dbReference>
<dbReference type="PANTHER" id="PTHR11236">
    <property type="entry name" value="AMINOBENZOATE/ANTHRANILATE SYNTHASE"/>
    <property type="match status" value="1"/>
</dbReference>
<keyword evidence="6" id="KW-0808">Transferase</keyword>
<evidence type="ECO:0000256" key="5">
    <source>
        <dbReference type="ARBA" id="ARBA00013139"/>
    </source>
</evidence>
<dbReference type="CDD" id="cd01743">
    <property type="entry name" value="GATase1_Anthranilate_Synthase"/>
    <property type="match status" value="1"/>
</dbReference>
<evidence type="ECO:0000256" key="4">
    <source>
        <dbReference type="ARBA" id="ARBA00005970"/>
    </source>
</evidence>
<dbReference type="NCBIfam" id="TIGR01823">
    <property type="entry name" value="PabB-fungal"/>
    <property type="match status" value="1"/>
</dbReference>
<dbReference type="InterPro" id="IPR020846">
    <property type="entry name" value="MFS_dom"/>
</dbReference>
<dbReference type="InterPro" id="IPR017926">
    <property type="entry name" value="GATASE"/>
</dbReference>
<dbReference type="GO" id="GO:0016020">
    <property type="term" value="C:membrane"/>
    <property type="evidence" value="ECO:0007669"/>
    <property type="project" value="UniProtKB-SubCell"/>
</dbReference>
<feature type="transmembrane region" description="Helical" evidence="12">
    <location>
        <begin position="30"/>
        <end position="55"/>
    </location>
</feature>
<keyword evidence="7" id="KW-0289">Folate biosynthesis</keyword>
<dbReference type="Pfam" id="PF00117">
    <property type="entry name" value="GATase"/>
    <property type="match status" value="1"/>
</dbReference>
<dbReference type="PROSITE" id="PS51273">
    <property type="entry name" value="GATASE_TYPE_1"/>
    <property type="match status" value="1"/>
</dbReference>
<evidence type="ECO:0000256" key="11">
    <source>
        <dbReference type="SAM" id="MobiDB-lite"/>
    </source>
</evidence>
<keyword evidence="12" id="KW-0472">Membrane</keyword>
<evidence type="ECO:0000256" key="9">
    <source>
        <dbReference type="ARBA" id="ARBA00031329"/>
    </source>
</evidence>
<dbReference type="SUPFAM" id="SSF103473">
    <property type="entry name" value="MFS general substrate transporter"/>
    <property type="match status" value="1"/>
</dbReference>
<dbReference type="InterPro" id="IPR006805">
    <property type="entry name" value="Anth_synth_I_N"/>
</dbReference>
<evidence type="ECO:0000256" key="7">
    <source>
        <dbReference type="ARBA" id="ARBA00022909"/>
    </source>
</evidence>
<feature type="compositionally biased region" description="Basic and acidic residues" evidence="11">
    <location>
        <begin position="228"/>
        <end position="242"/>
    </location>
</feature>
<dbReference type="GO" id="GO:0008153">
    <property type="term" value="P:4-aminobenzoate biosynthetic process"/>
    <property type="evidence" value="ECO:0007669"/>
    <property type="project" value="TreeGrafter"/>
</dbReference>
<reference evidence="14" key="1">
    <citation type="journal article" date="2020" name="Stud. Mycol.">
        <title>101 Dothideomycetes genomes: a test case for predicting lifestyles and emergence of pathogens.</title>
        <authorList>
            <person name="Haridas S."/>
            <person name="Albert R."/>
            <person name="Binder M."/>
            <person name="Bloem J."/>
            <person name="Labutti K."/>
            <person name="Salamov A."/>
            <person name="Andreopoulos B."/>
            <person name="Baker S."/>
            <person name="Barry K."/>
            <person name="Bills G."/>
            <person name="Bluhm B."/>
            <person name="Cannon C."/>
            <person name="Castanera R."/>
            <person name="Culley D."/>
            <person name="Daum C."/>
            <person name="Ezra D."/>
            <person name="Gonzalez J."/>
            <person name="Henrissat B."/>
            <person name="Kuo A."/>
            <person name="Liang C."/>
            <person name="Lipzen A."/>
            <person name="Lutzoni F."/>
            <person name="Magnuson J."/>
            <person name="Mondo S."/>
            <person name="Nolan M."/>
            <person name="Ohm R."/>
            <person name="Pangilinan J."/>
            <person name="Park H.-J."/>
            <person name="Ramirez L."/>
            <person name="Alfaro M."/>
            <person name="Sun H."/>
            <person name="Tritt A."/>
            <person name="Yoshinaga Y."/>
            <person name="Zwiers L.-H."/>
            <person name="Turgeon B."/>
            <person name="Goodwin S."/>
            <person name="Spatafora J."/>
            <person name="Crous P."/>
            <person name="Grigoriev I."/>
        </authorList>
    </citation>
    <scope>NUCLEOTIDE SEQUENCE</scope>
    <source>
        <strain evidence="14">CBS 175.79</strain>
    </source>
</reference>
<dbReference type="Pfam" id="PF00425">
    <property type="entry name" value="Chorismate_bind"/>
    <property type="match status" value="2"/>
</dbReference>
<feature type="transmembrane region" description="Helical" evidence="12">
    <location>
        <begin position="108"/>
        <end position="128"/>
    </location>
</feature>
<keyword evidence="12" id="KW-1133">Transmembrane helix</keyword>
<dbReference type="GO" id="GO:0046656">
    <property type="term" value="P:folic acid biosynthetic process"/>
    <property type="evidence" value="ECO:0007669"/>
    <property type="project" value="UniProtKB-KW"/>
</dbReference>
<dbReference type="InterPro" id="IPR015890">
    <property type="entry name" value="Chorismate_C"/>
</dbReference>
<dbReference type="EMBL" id="ML978069">
    <property type="protein sequence ID" value="KAF2016529.1"/>
    <property type="molecule type" value="Genomic_DNA"/>
</dbReference>
<evidence type="ECO:0000256" key="8">
    <source>
        <dbReference type="ARBA" id="ARBA00022962"/>
    </source>
</evidence>
<dbReference type="PRINTS" id="PR00096">
    <property type="entry name" value="GATASE"/>
</dbReference>
<keyword evidence="15" id="KW-1185">Reference proteome</keyword>
<evidence type="ECO:0000256" key="2">
    <source>
        <dbReference type="ARBA" id="ARBA00004141"/>
    </source>
</evidence>
<dbReference type="GO" id="GO:0046654">
    <property type="term" value="P:tetrahydrofolate biosynthetic process"/>
    <property type="evidence" value="ECO:0007669"/>
    <property type="project" value="UniProtKB-UniPathway"/>
</dbReference>
<dbReference type="CDD" id="cd17325">
    <property type="entry name" value="MFS_MdtG_SLC18_like"/>
    <property type="match status" value="1"/>
</dbReference>
<dbReference type="Gene3D" id="1.20.1250.20">
    <property type="entry name" value="MFS general substrate transporter like domains"/>
    <property type="match status" value="1"/>
</dbReference>
<dbReference type="Gene3D" id="3.60.120.10">
    <property type="entry name" value="Anthranilate synthase"/>
    <property type="match status" value="1"/>
</dbReference>
<dbReference type="UniPathway" id="UPA00077">
    <property type="reaction ID" value="UER00149"/>
</dbReference>
<protein>
    <recommendedName>
        <fullName evidence="5">aminodeoxychorismate synthase</fullName>
        <ecNumber evidence="5">2.6.1.85</ecNumber>
    </recommendedName>
    <alternativeName>
        <fullName evidence="9">Para-aminobenzoate synthase</fullName>
    </alternativeName>
    <alternativeName>
        <fullName evidence="10">p-aminobenzoic acid synthase</fullName>
    </alternativeName>
</protein>
<dbReference type="PRINTS" id="PR00099">
    <property type="entry name" value="CPSGATASE"/>
</dbReference>
<evidence type="ECO:0000256" key="12">
    <source>
        <dbReference type="SAM" id="Phobius"/>
    </source>
</evidence>
<keyword evidence="8" id="KW-0315">Glutamine amidotransferase</keyword>
<dbReference type="GO" id="GO:0000162">
    <property type="term" value="P:L-tryptophan biosynthetic process"/>
    <property type="evidence" value="ECO:0007669"/>
    <property type="project" value="TreeGrafter"/>
</dbReference>
<organism evidence="14 15">
    <name type="scientific">Aaosphaeria arxii CBS 175.79</name>
    <dbReference type="NCBI Taxonomy" id="1450172"/>
    <lineage>
        <taxon>Eukaryota</taxon>
        <taxon>Fungi</taxon>
        <taxon>Dikarya</taxon>
        <taxon>Ascomycota</taxon>
        <taxon>Pezizomycotina</taxon>
        <taxon>Dothideomycetes</taxon>
        <taxon>Pleosporomycetidae</taxon>
        <taxon>Pleosporales</taxon>
        <taxon>Pleosporales incertae sedis</taxon>
        <taxon>Aaosphaeria</taxon>
    </lineage>
</organism>
<dbReference type="InterPro" id="IPR010117">
    <property type="entry name" value="PabB_fungal"/>
</dbReference>
<dbReference type="InterPro" id="IPR029062">
    <property type="entry name" value="Class_I_gatase-like"/>
</dbReference>
<dbReference type="SUPFAM" id="SSF52317">
    <property type="entry name" value="Class I glutamine amidotransferase-like"/>
    <property type="match status" value="1"/>
</dbReference>
<feature type="transmembrane region" description="Helical" evidence="12">
    <location>
        <begin position="159"/>
        <end position="177"/>
    </location>
</feature>
<accession>A0A6A5XUC9</accession>
<feature type="transmembrane region" description="Helical" evidence="12">
    <location>
        <begin position="352"/>
        <end position="373"/>
    </location>
</feature>
<feature type="transmembrane region" description="Helical" evidence="12">
    <location>
        <begin position="67"/>
        <end position="87"/>
    </location>
</feature>
<dbReference type="Pfam" id="PF07690">
    <property type="entry name" value="MFS_1"/>
    <property type="match status" value="2"/>
</dbReference>
<keyword evidence="12" id="KW-0812">Transmembrane</keyword>
<evidence type="ECO:0000256" key="6">
    <source>
        <dbReference type="ARBA" id="ARBA00022679"/>
    </source>
</evidence>
<evidence type="ECO:0000256" key="1">
    <source>
        <dbReference type="ARBA" id="ARBA00001000"/>
    </source>
</evidence>
<feature type="region of interest" description="Disordered" evidence="11">
    <location>
        <begin position="228"/>
        <end position="267"/>
    </location>
</feature>
<dbReference type="InterPro" id="IPR036259">
    <property type="entry name" value="MFS_trans_sf"/>
</dbReference>
<dbReference type="RefSeq" id="XP_033384868.1">
    <property type="nucleotide sequence ID" value="XM_033525933.1"/>
</dbReference>
<dbReference type="EC" id="2.6.1.85" evidence="5"/>
<dbReference type="GO" id="GO:0005737">
    <property type="term" value="C:cytoplasm"/>
    <property type="evidence" value="ECO:0007669"/>
    <property type="project" value="TreeGrafter"/>
</dbReference>
<proteinExistence type="inferred from homology"/>
<feature type="transmembrane region" description="Helical" evidence="12">
    <location>
        <begin position="198"/>
        <end position="217"/>
    </location>
</feature>
<dbReference type="InterPro" id="IPR019999">
    <property type="entry name" value="Anth_synth_I-like"/>
</dbReference>
<dbReference type="PROSITE" id="PS50850">
    <property type="entry name" value="MFS"/>
    <property type="match status" value="1"/>
</dbReference>
<feature type="transmembrane region" description="Helical" evidence="12">
    <location>
        <begin position="313"/>
        <end position="332"/>
    </location>
</feature>
<name>A0A6A5XUC9_9PLEO</name>
<evidence type="ECO:0000256" key="10">
    <source>
        <dbReference type="ARBA" id="ARBA00031904"/>
    </source>
</evidence>
<evidence type="ECO:0000259" key="13">
    <source>
        <dbReference type="PROSITE" id="PS50850"/>
    </source>
</evidence>
<feature type="domain" description="Major facilitator superfamily (MFS) profile" evidence="13">
    <location>
        <begin position="29"/>
        <end position="455"/>
    </location>
</feature>
<dbReference type="PANTHER" id="PTHR11236:SF18">
    <property type="entry name" value="AMINODEOXYCHORISMATE SYNTHASE"/>
    <property type="match status" value="1"/>
</dbReference>
<sequence>MPTSNVFARAAGWIAREIGLVAMSKAGKDVYILIFTRFLRLVAFGAIALILARFFEELGFSDEQIGLFMTLTLLGDVAVSLLLTLVADELGRRKTLLLGSFLMSMSGVVFATTSNYIALLIAAILGVISPTGNEIGPFRAIEESTLAHLVHEDSRAEVFTWHVVFAALGTSTGLAVGGQAVDRLQGLEGWTPLDAYRGIFWIYTLIGLIKALCQLFLGRRCEKDEVVDDHAESSTAGEREALLGKAQRSQPTHSPKPKAKSRNPFTTLSKPSRTVLLKLCSLFFFDSLGSGMVSFTLINWFMQRKFHIGSDKLGGIMSATWILSTLGTVFASSLARRLGLIQAMIVTHLPSAIFLGLLPAAPNLGWTIFLLAARSLMSSMDQAPRSAFLSLVVLPEERTAVMGIVNIMKTFAQSSGPTVTGILAGRDHFWVAFVVAGSVKAAYDLGLLTFFAGRPGASLFSGSTSDAGHFLDTMSPALLARKARILYLDAYDSFSNNIVSLVEETLDAEVTSIYIDDRNFSNLDATTKQKKFEEFLQNFDGVIAGPGPGWPNNDQDVGLMKELWALADNHVLPVLGICLGFQSLALAFGAEMERLNEPRHGLVAEILHNSTSIFEGVDELRATQYHSLTANIGHPIQTTRAVRYPRQLWDPTEKCPKLEPLAWDFDNRNNGAVLMAVRHTEKPFYGVQFHPESICTNSEGTRLFQNWWADAQTFNLKRSVNRAAPAPVTVDDQKIARTRSNSGAAALAHMMAHGDDKTLPDLPPEIVHCKTTGSGRLTVADVCEVFDIPRNEAIILESGLQADLLPLKVGTGRYSILGLIIPGETLRLHYYSTTQTLQLINGHGSVHWESSVSDPWEYLRTIMQHLKPKQTPSGSTLAPFWGGLMGYASYEAGLDTINVKPQNRAQCPDICFAYITRSIVFDHQLKKIYVQSIRGQDDKAWIADAAEQIYEAAGRKSAQSSPNHTPMSKADPFETDYQLNDYLASCKLKLAEGEQYRNAVAQCQEYIADGQSYELCLTTQNEIRTCNPKLDTADNNELSWKIYQRLTKHNPAPFSAYIRLHNVHVLSSSPERYISWDRNQTAQCRPIKGTVRKLPGTTREDAVTILSSSKERAENLMIVDLVRHQLHRVYGSGNVNVSQLMEIEEYETLWQLVSVVNAIPPGVQKPRTPEEWQDVGDYVSNQKVETNEDMLGFDAFVQSLPPGSMTGAPKKRSCEILEEVEGQKPRGIYSGVLGYLDVGGAGDFSVVIRTAIKIDDEDPAAEEQVWKIGAGGAVTSQSTPEGEYEEMKGKFLSTGRAFEHSSPTNKADEVPEISTATMAFLTGGRGTAWTPGDILRAVQELQPLVDQERRRINDERDELDQ</sequence>
<feature type="transmembrane region" description="Helical" evidence="12">
    <location>
        <begin position="275"/>
        <end position="301"/>
    </location>
</feature>
<comment type="pathway">
    <text evidence="3">Cofactor biosynthesis; tetrahydrofolate biosynthesis; 4-aminobenzoate from chorismate: step 1/2.</text>
</comment>
<dbReference type="InterPro" id="IPR006221">
    <property type="entry name" value="TrpG/PapA_dom"/>
</dbReference>
<dbReference type="GO" id="GO:0046820">
    <property type="term" value="F:4-amino-4-deoxychorismate synthase activity"/>
    <property type="evidence" value="ECO:0007669"/>
    <property type="project" value="UniProtKB-EC"/>
</dbReference>
<dbReference type="Proteomes" id="UP000799778">
    <property type="component" value="Unassembled WGS sequence"/>
</dbReference>